<evidence type="ECO:0000256" key="4">
    <source>
        <dbReference type="ARBA" id="ARBA00022785"/>
    </source>
</evidence>
<keyword evidence="3 5" id="KW-0949">S-adenosyl-L-methionine</keyword>
<comment type="subcellular location">
    <subcellularLocation>
        <location evidence="5">Cytoplasm</location>
    </subcellularLocation>
</comment>
<protein>
    <recommendedName>
        <fullName evidence="5">S-adenosylmethionine:tRNA ribosyltransferase-isomerase</fullName>
        <ecNumber evidence="5">2.4.99.17</ecNumber>
    </recommendedName>
    <alternativeName>
        <fullName evidence="5">Queuosine biosynthesis protein QueA</fullName>
    </alternativeName>
</protein>
<comment type="caution">
    <text evidence="6">The sequence shown here is derived from an EMBL/GenBank/DDBJ whole genome shotgun (WGS) entry which is preliminary data.</text>
</comment>
<dbReference type="NCBIfam" id="NF001140">
    <property type="entry name" value="PRK00147.1"/>
    <property type="match status" value="1"/>
</dbReference>
<dbReference type="Gene3D" id="3.40.1780.10">
    <property type="entry name" value="QueA-like"/>
    <property type="match status" value="1"/>
</dbReference>
<evidence type="ECO:0000256" key="2">
    <source>
        <dbReference type="ARBA" id="ARBA00022679"/>
    </source>
</evidence>
<comment type="subunit">
    <text evidence="5">Monomer.</text>
</comment>
<comment type="similarity">
    <text evidence="5">Belongs to the QueA family.</text>
</comment>
<evidence type="ECO:0000313" key="7">
    <source>
        <dbReference type="Proteomes" id="UP000788419"/>
    </source>
</evidence>
<evidence type="ECO:0000256" key="5">
    <source>
        <dbReference type="HAMAP-Rule" id="MF_00113"/>
    </source>
</evidence>
<dbReference type="PANTHER" id="PTHR30307:SF0">
    <property type="entry name" value="S-ADENOSYLMETHIONINE:TRNA RIBOSYLTRANSFERASE-ISOMERASE"/>
    <property type="match status" value="1"/>
</dbReference>
<dbReference type="HAMAP" id="MF_00113">
    <property type="entry name" value="QueA"/>
    <property type="match status" value="1"/>
</dbReference>
<keyword evidence="4 5" id="KW-0671">Queuosine biosynthesis</keyword>
<evidence type="ECO:0000256" key="1">
    <source>
        <dbReference type="ARBA" id="ARBA00022490"/>
    </source>
</evidence>
<dbReference type="EC" id="2.4.99.17" evidence="5"/>
<keyword evidence="2 5" id="KW-0808">Transferase</keyword>
<dbReference type="Pfam" id="PF02547">
    <property type="entry name" value="Queuosine_synth"/>
    <property type="match status" value="1"/>
</dbReference>
<dbReference type="InterPro" id="IPR042118">
    <property type="entry name" value="QueA_dom1"/>
</dbReference>
<keyword evidence="7" id="KW-1185">Reference proteome</keyword>
<keyword evidence="1 5" id="KW-0963">Cytoplasm</keyword>
<reference evidence="6 7" key="1">
    <citation type="submission" date="2017-10" db="EMBL/GenBank/DDBJ databases">
        <title>Whole genome sequencing of members of genus Pseudoxanthomonas.</title>
        <authorList>
            <person name="Kumar S."/>
            <person name="Bansal K."/>
            <person name="Kaur A."/>
            <person name="Patil P."/>
            <person name="Sharma S."/>
            <person name="Patil P.B."/>
        </authorList>
    </citation>
    <scope>NUCLEOTIDE SEQUENCE [LARGE SCALE GENOMIC DNA]</scope>
    <source>
        <strain evidence="6 7">DSM 17801</strain>
    </source>
</reference>
<dbReference type="InterPro" id="IPR036100">
    <property type="entry name" value="QueA_sf"/>
</dbReference>
<dbReference type="Proteomes" id="UP000788419">
    <property type="component" value="Unassembled WGS sequence"/>
</dbReference>
<dbReference type="PANTHER" id="PTHR30307">
    <property type="entry name" value="S-ADENOSYLMETHIONINE:TRNA RIBOSYLTRANSFERASE-ISOMERASE"/>
    <property type="match status" value="1"/>
</dbReference>
<accession>A0ABQ6ZAA2</accession>
<comment type="pathway">
    <text evidence="5">tRNA modification; tRNA-queuosine biosynthesis.</text>
</comment>
<dbReference type="SUPFAM" id="SSF111337">
    <property type="entry name" value="QueA-like"/>
    <property type="match status" value="1"/>
</dbReference>
<sequence>MGGFHPRPGARRTAALKKSDFNYALPEELIAQAPLAERSASRLLLVPPVTGAFSDLQVRDLPGLLQPGDLLVFNDTRVIPARLFGQKDSGGRVEILIERLLPGEQARAQVRASKSPKPGSKIALDGGGRAEVLGRDGEFYDLRFEVKGGLEAWLLKVGRLPLPPYIRREPGQDDAERYQTVFARQVGAVAAPTAGLHFDEPLLATLRERGVQFGHVTLHVGAGTFQPVRVDDVRQHTMHSEWLNVGAELVAQVRRTREAGGRVVAVGTTVVRALESAMRDGELAPFAGETRIFIFPGYRIRSVDALLTNFHLPESTLLMLVSAFAGKERVFDAYRHAVEQRYRFFSYGDAMLLWGQDSQARRRAAATAWA</sequence>
<comment type="catalytic activity">
    <reaction evidence="5">
        <text>7-aminomethyl-7-carbaguanosine(34) in tRNA + S-adenosyl-L-methionine = epoxyqueuosine(34) in tRNA + adenine + L-methionine + 2 H(+)</text>
        <dbReference type="Rhea" id="RHEA:32155"/>
        <dbReference type="Rhea" id="RHEA-COMP:10342"/>
        <dbReference type="Rhea" id="RHEA-COMP:18582"/>
        <dbReference type="ChEBI" id="CHEBI:15378"/>
        <dbReference type="ChEBI" id="CHEBI:16708"/>
        <dbReference type="ChEBI" id="CHEBI:57844"/>
        <dbReference type="ChEBI" id="CHEBI:59789"/>
        <dbReference type="ChEBI" id="CHEBI:82833"/>
        <dbReference type="ChEBI" id="CHEBI:194443"/>
        <dbReference type="EC" id="2.4.99.17"/>
    </reaction>
</comment>
<name>A0ABQ6ZAA2_9GAMM</name>
<dbReference type="NCBIfam" id="TIGR00113">
    <property type="entry name" value="queA"/>
    <property type="match status" value="1"/>
</dbReference>
<dbReference type="Gene3D" id="2.40.10.240">
    <property type="entry name" value="QueA-like"/>
    <property type="match status" value="1"/>
</dbReference>
<evidence type="ECO:0000313" key="6">
    <source>
        <dbReference type="EMBL" id="KAF1696289.1"/>
    </source>
</evidence>
<gene>
    <name evidence="5" type="primary">queA</name>
    <name evidence="6" type="ORF">CSC65_03470</name>
</gene>
<proteinExistence type="inferred from homology"/>
<evidence type="ECO:0000256" key="3">
    <source>
        <dbReference type="ARBA" id="ARBA00022691"/>
    </source>
</evidence>
<dbReference type="EMBL" id="PDWN01000003">
    <property type="protein sequence ID" value="KAF1696289.1"/>
    <property type="molecule type" value="Genomic_DNA"/>
</dbReference>
<dbReference type="RefSeq" id="WP_162408596.1">
    <property type="nucleotide sequence ID" value="NZ_PDWN01000003.1"/>
</dbReference>
<organism evidence="6 7">
    <name type="scientific">Pseudoxanthomonas daejeonensis</name>
    <dbReference type="NCBI Taxonomy" id="266062"/>
    <lineage>
        <taxon>Bacteria</taxon>
        <taxon>Pseudomonadati</taxon>
        <taxon>Pseudomonadota</taxon>
        <taxon>Gammaproteobacteria</taxon>
        <taxon>Lysobacterales</taxon>
        <taxon>Lysobacteraceae</taxon>
        <taxon>Pseudoxanthomonas</taxon>
    </lineage>
</organism>
<dbReference type="InterPro" id="IPR042119">
    <property type="entry name" value="QueA_dom2"/>
</dbReference>
<dbReference type="InterPro" id="IPR003699">
    <property type="entry name" value="QueA"/>
</dbReference>
<comment type="function">
    <text evidence="5">Transfers and isomerizes the ribose moiety from AdoMet to the 7-aminomethyl group of 7-deazaguanine (preQ1-tRNA) to give epoxyqueuosine (oQ-tRNA).</text>
</comment>